<gene>
    <name evidence="5" type="primary">Folr1</name>
    <name evidence="5" type="ORF">EUDELE_R08132</name>
</gene>
<feature type="non-terminal residue" evidence="5">
    <location>
        <position position="1"/>
    </location>
</feature>
<dbReference type="OrthoDB" id="567542at2759"/>
<comment type="similarity">
    <text evidence="1">Belongs to the folate receptor family.</text>
</comment>
<dbReference type="Pfam" id="PF03024">
    <property type="entry name" value="Folate_rec"/>
    <property type="match status" value="1"/>
</dbReference>
<dbReference type="GO" id="GO:0038023">
    <property type="term" value="F:signaling receptor activity"/>
    <property type="evidence" value="ECO:0007669"/>
    <property type="project" value="TreeGrafter"/>
</dbReference>
<keyword evidence="2" id="KW-0732">Signal</keyword>
<keyword evidence="6" id="KW-1185">Reference proteome</keyword>
<comment type="caution">
    <text evidence="5">The sequence shown here is derived from an EMBL/GenBank/DDBJ whole genome shotgun (WGS) entry which is preliminary data.</text>
</comment>
<feature type="non-terminal residue" evidence="5">
    <location>
        <position position="198"/>
    </location>
</feature>
<organism evidence="5 6">
    <name type="scientific">Eudromia elegans</name>
    <name type="common">Elegant crested-tinamou</name>
    <dbReference type="NCBI Taxonomy" id="8805"/>
    <lineage>
        <taxon>Eukaryota</taxon>
        <taxon>Metazoa</taxon>
        <taxon>Chordata</taxon>
        <taxon>Craniata</taxon>
        <taxon>Vertebrata</taxon>
        <taxon>Euteleostomi</taxon>
        <taxon>Archelosauria</taxon>
        <taxon>Archosauria</taxon>
        <taxon>Dinosauria</taxon>
        <taxon>Saurischia</taxon>
        <taxon>Theropoda</taxon>
        <taxon>Coelurosauria</taxon>
        <taxon>Aves</taxon>
        <taxon>Palaeognathae</taxon>
        <taxon>Tinamiformes</taxon>
        <taxon>Tinamidae</taxon>
        <taxon>Eudromia</taxon>
    </lineage>
</organism>
<name>A0A7K7VRW4_EUDEL</name>
<protein>
    <submittedName>
        <fullName evidence="5">FOLR1 protein</fullName>
    </submittedName>
</protein>
<dbReference type="GO" id="GO:0009897">
    <property type="term" value="C:external side of plasma membrane"/>
    <property type="evidence" value="ECO:0007669"/>
    <property type="project" value="TreeGrafter"/>
</dbReference>
<proteinExistence type="inferred from homology"/>
<dbReference type="InterPro" id="IPR004269">
    <property type="entry name" value="Folate_rcpt"/>
</dbReference>
<dbReference type="InterPro" id="IPR018143">
    <property type="entry name" value="Folate_rcpt-like"/>
</dbReference>
<evidence type="ECO:0000256" key="2">
    <source>
        <dbReference type="ARBA" id="ARBA00022729"/>
    </source>
</evidence>
<accession>A0A7K7VRW4</accession>
<reference evidence="5 6" key="1">
    <citation type="submission" date="2019-09" db="EMBL/GenBank/DDBJ databases">
        <title>Bird 10,000 Genomes (B10K) Project - Family phase.</title>
        <authorList>
            <person name="Zhang G."/>
        </authorList>
    </citation>
    <scope>NUCLEOTIDE SEQUENCE [LARGE SCALE GENOMIC DNA]</scope>
    <source>
        <strain evidence="5">B10K-LSUMZ-16893</strain>
    </source>
</reference>
<dbReference type="PANTHER" id="PTHR10517">
    <property type="entry name" value="FOLATE RECEPTOR"/>
    <property type="match status" value="1"/>
</dbReference>
<evidence type="ECO:0000256" key="3">
    <source>
        <dbReference type="ARBA" id="ARBA00023157"/>
    </source>
</evidence>
<dbReference type="PANTHER" id="PTHR10517:SF14">
    <property type="entry name" value="FOLATE RECEPTOR 1-RELATED"/>
    <property type="match status" value="1"/>
</dbReference>
<evidence type="ECO:0000313" key="5">
    <source>
        <dbReference type="EMBL" id="NXA44175.1"/>
    </source>
</evidence>
<dbReference type="EMBL" id="VZSX01000501">
    <property type="protein sequence ID" value="NXA44175.1"/>
    <property type="molecule type" value="Genomic_DNA"/>
</dbReference>
<sequence length="198" mass="22913">AVGSVGAPREPLLNVCMDAKHHKRQPGAEGLLYGQCSPWKDNACCTANTSAEAHREQSYLYSFNWNHCGLMPARCKRHFVQDTCLYECSPNLGPWIRKAESSWRRERVLHVPLCREDCEQWWEDCKDAVTCKENWHQGWNWATGTNRCPWGSPCRPFSQVFPRAADLCEKIWSHSYQYSAERRGSGRCIQMWFDPARG</sequence>
<dbReference type="Proteomes" id="UP000533954">
    <property type="component" value="Unassembled WGS sequence"/>
</dbReference>
<feature type="domain" description="Folate receptor-like" evidence="4">
    <location>
        <begin position="15"/>
        <end position="190"/>
    </location>
</feature>
<evidence type="ECO:0000313" key="6">
    <source>
        <dbReference type="Proteomes" id="UP000533954"/>
    </source>
</evidence>
<keyword evidence="3" id="KW-1015">Disulfide bond</keyword>
<dbReference type="AlphaFoldDB" id="A0A7K7VRW4"/>
<evidence type="ECO:0000256" key="1">
    <source>
        <dbReference type="ARBA" id="ARBA00007932"/>
    </source>
</evidence>
<evidence type="ECO:0000259" key="4">
    <source>
        <dbReference type="Pfam" id="PF03024"/>
    </source>
</evidence>